<feature type="region of interest" description="Disordered" evidence="1">
    <location>
        <begin position="61"/>
        <end position="87"/>
    </location>
</feature>
<evidence type="ECO:0000313" key="2">
    <source>
        <dbReference type="EMBL" id="OBZ91654.1"/>
    </source>
</evidence>
<proteinExistence type="predicted"/>
<protein>
    <submittedName>
        <fullName evidence="2">Uncharacterized protein</fullName>
    </submittedName>
</protein>
<gene>
    <name evidence="2" type="ORF">A0J61_00288</name>
</gene>
<keyword evidence="3" id="KW-1185">Reference proteome</keyword>
<dbReference type="OrthoDB" id="2207689at2759"/>
<dbReference type="EMBL" id="LUGH01000006">
    <property type="protein sequence ID" value="OBZ91654.1"/>
    <property type="molecule type" value="Genomic_DNA"/>
</dbReference>
<dbReference type="Proteomes" id="UP000093000">
    <property type="component" value="Unassembled WGS sequence"/>
</dbReference>
<evidence type="ECO:0000313" key="3">
    <source>
        <dbReference type="Proteomes" id="UP000093000"/>
    </source>
</evidence>
<comment type="caution">
    <text evidence="2">The sequence shown here is derived from an EMBL/GenBank/DDBJ whole genome shotgun (WGS) entry which is preliminary data.</text>
</comment>
<sequence length="252" mass="28573">MQASLDLIDPPPPYEAYAESPFCASDTNFSAWPSDYYRKTRRIDLEQFYHDVLQASIQQTSDSIEDISYPKPRNSSDSYSSATTDESISYSKPKQVTFCPNPPVVYEYEPEYDITDNIDSDIIQKPTGFKFDEGWPGRAKRASTSSGFLDFKSKIEAQLRAVNDASVMSQINANTADLNHSPPLTTLPNYHPKGFLDFRPVLNPTTCQQDSPRPEPNQDHRFSFSINTTSNKWLDTFSKLKKSNSLLLPKSR</sequence>
<feature type="compositionally biased region" description="Polar residues" evidence="1">
    <location>
        <begin position="73"/>
        <end position="87"/>
    </location>
</feature>
<organism evidence="2 3">
    <name type="scientific">Choanephora cucurbitarum</name>
    <dbReference type="NCBI Taxonomy" id="101091"/>
    <lineage>
        <taxon>Eukaryota</taxon>
        <taxon>Fungi</taxon>
        <taxon>Fungi incertae sedis</taxon>
        <taxon>Mucoromycota</taxon>
        <taxon>Mucoromycotina</taxon>
        <taxon>Mucoromycetes</taxon>
        <taxon>Mucorales</taxon>
        <taxon>Mucorineae</taxon>
        <taxon>Choanephoraceae</taxon>
        <taxon>Choanephoroideae</taxon>
        <taxon>Choanephora</taxon>
    </lineage>
</organism>
<feature type="region of interest" description="Disordered" evidence="1">
    <location>
        <begin position="201"/>
        <end position="223"/>
    </location>
</feature>
<name>A0A1C7NW31_9FUNG</name>
<feature type="compositionally biased region" description="Basic and acidic residues" evidence="1">
    <location>
        <begin position="212"/>
        <end position="222"/>
    </location>
</feature>
<evidence type="ECO:0000256" key="1">
    <source>
        <dbReference type="SAM" id="MobiDB-lite"/>
    </source>
</evidence>
<dbReference type="InParanoid" id="A0A1C7NW31"/>
<accession>A0A1C7NW31</accession>
<reference evidence="2 3" key="1">
    <citation type="submission" date="2016-03" db="EMBL/GenBank/DDBJ databases">
        <title>Choanephora cucurbitarum.</title>
        <authorList>
            <person name="Min B."/>
            <person name="Park H."/>
            <person name="Park J.-H."/>
            <person name="Shin H.-D."/>
            <person name="Choi I.-G."/>
        </authorList>
    </citation>
    <scope>NUCLEOTIDE SEQUENCE [LARGE SCALE GENOMIC DNA]</scope>
    <source>
        <strain evidence="2 3">KUS-F28377</strain>
    </source>
</reference>
<dbReference type="AlphaFoldDB" id="A0A1C7NW31"/>